<protein>
    <submittedName>
        <fullName evidence="1">Uncharacterized protein</fullName>
    </submittedName>
</protein>
<dbReference type="AlphaFoldDB" id="A0A6A5ZZG1"/>
<gene>
    <name evidence="1" type="ORF">P153DRAFT_147031</name>
</gene>
<dbReference type="EMBL" id="ML977522">
    <property type="protein sequence ID" value="KAF2123818.1"/>
    <property type="molecule type" value="Genomic_DNA"/>
</dbReference>
<evidence type="ECO:0000313" key="1">
    <source>
        <dbReference type="EMBL" id="KAF2123818.1"/>
    </source>
</evidence>
<dbReference type="RefSeq" id="XP_033518212.1">
    <property type="nucleotide sequence ID" value="XM_033662158.1"/>
</dbReference>
<dbReference type="Proteomes" id="UP000799771">
    <property type="component" value="Unassembled WGS sequence"/>
</dbReference>
<keyword evidence="2" id="KW-1185">Reference proteome</keyword>
<accession>A0A6A5ZZG1</accession>
<proteinExistence type="predicted"/>
<dbReference type="GeneID" id="54402590"/>
<sequence>MRRARSPAPPWPKNLYLCLTRLIVAMQTTIGYLAILLHVPETPPNTSLPSQEIHSHVASKTAPISSRIVSLSSPSICVEACWSYPAPRSRCRGSSAITNNVVWEMSTRAGRRKGSTLCDLYITHPAARFQ</sequence>
<evidence type="ECO:0000313" key="2">
    <source>
        <dbReference type="Proteomes" id="UP000799771"/>
    </source>
</evidence>
<name>A0A6A5ZZG1_9PLEO</name>
<organism evidence="1 2">
    <name type="scientific">Dothidotthia symphoricarpi CBS 119687</name>
    <dbReference type="NCBI Taxonomy" id="1392245"/>
    <lineage>
        <taxon>Eukaryota</taxon>
        <taxon>Fungi</taxon>
        <taxon>Dikarya</taxon>
        <taxon>Ascomycota</taxon>
        <taxon>Pezizomycotina</taxon>
        <taxon>Dothideomycetes</taxon>
        <taxon>Pleosporomycetidae</taxon>
        <taxon>Pleosporales</taxon>
        <taxon>Dothidotthiaceae</taxon>
        <taxon>Dothidotthia</taxon>
    </lineage>
</organism>
<reference evidence="1" key="1">
    <citation type="journal article" date="2020" name="Stud. Mycol.">
        <title>101 Dothideomycetes genomes: a test case for predicting lifestyles and emergence of pathogens.</title>
        <authorList>
            <person name="Haridas S."/>
            <person name="Albert R."/>
            <person name="Binder M."/>
            <person name="Bloem J."/>
            <person name="Labutti K."/>
            <person name="Salamov A."/>
            <person name="Andreopoulos B."/>
            <person name="Baker S."/>
            <person name="Barry K."/>
            <person name="Bills G."/>
            <person name="Bluhm B."/>
            <person name="Cannon C."/>
            <person name="Castanera R."/>
            <person name="Culley D."/>
            <person name="Daum C."/>
            <person name="Ezra D."/>
            <person name="Gonzalez J."/>
            <person name="Henrissat B."/>
            <person name="Kuo A."/>
            <person name="Liang C."/>
            <person name="Lipzen A."/>
            <person name="Lutzoni F."/>
            <person name="Magnuson J."/>
            <person name="Mondo S."/>
            <person name="Nolan M."/>
            <person name="Ohm R."/>
            <person name="Pangilinan J."/>
            <person name="Park H.-J."/>
            <person name="Ramirez L."/>
            <person name="Alfaro M."/>
            <person name="Sun H."/>
            <person name="Tritt A."/>
            <person name="Yoshinaga Y."/>
            <person name="Zwiers L.-H."/>
            <person name="Turgeon B."/>
            <person name="Goodwin S."/>
            <person name="Spatafora J."/>
            <person name="Crous P."/>
            <person name="Grigoriev I."/>
        </authorList>
    </citation>
    <scope>NUCLEOTIDE SEQUENCE</scope>
    <source>
        <strain evidence="1">CBS 119687</strain>
    </source>
</reference>